<reference evidence="7" key="2">
    <citation type="journal article" date="2020" name="Microorganisms">
        <title>Osmotic Adaptation and Compatible Solute Biosynthesis of Phototrophic Bacteria as Revealed from Genome Analyses.</title>
        <authorList>
            <person name="Imhoff J.F."/>
            <person name="Rahn T."/>
            <person name="Kunzel S."/>
            <person name="Keller A."/>
            <person name="Neulinger S.C."/>
        </authorList>
    </citation>
    <scope>NUCLEOTIDE SEQUENCE</scope>
    <source>
        <strain evidence="7">DSM 9154</strain>
    </source>
</reference>
<accession>A0A934V1T1</accession>
<dbReference type="InterPro" id="IPR003593">
    <property type="entry name" value="AAA+_ATPase"/>
</dbReference>
<evidence type="ECO:0000256" key="3">
    <source>
        <dbReference type="ARBA" id="ARBA00022741"/>
    </source>
</evidence>
<comment type="caution">
    <text evidence="7">The sequence shown here is derived from an EMBL/GenBank/DDBJ whole genome shotgun (WGS) entry which is preliminary data.</text>
</comment>
<dbReference type="CDD" id="cd03224">
    <property type="entry name" value="ABC_TM1139_LivF_branched"/>
    <property type="match status" value="1"/>
</dbReference>
<proteinExistence type="inferred from homology"/>
<dbReference type="InterPro" id="IPR017871">
    <property type="entry name" value="ABC_transporter-like_CS"/>
</dbReference>
<dbReference type="PANTHER" id="PTHR43820">
    <property type="entry name" value="HIGH-AFFINITY BRANCHED-CHAIN AMINO ACID TRANSPORT ATP-BINDING PROTEIN LIVF"/>
    <property type="match status" value="1"/>
</dbReference>
<keyword evidence="5" id="KW-0029">Amino-acid transport</keyword>
<dbReference type="InterPro" id="IPR027417">
    <property type="entry name" value="P-loop_NTPase"/>
</dbReference>
<evidence type="ECO:0000256" key="5">
    <source>
        <dbReference type="ARBA" id="ARBA00022970"/>
    </source>
</evidence>
<dbReference type="PROSITE" id="PS00211">
    <property type="entry name" value="ABC_TRANSPORTER_1"/>
    <property type="match status" value="1"/>
</dbReference>
<dbReference type="EMBL" id="NRRE01000030">
    <property type="protein sequence ID" value="MBK1698815.1"/>
    <property type="molecule type" value="Genomic_DNA"/>
</dbReference>
<keyword evidence="3" id="KW-0547">Nucleotide-binding</keyword>
<dbReference type="Pfam" id="PF00005">
    <property type="entry name" value="ABC_tran"/>
    <property type="match status" value="1"/>
</dbReference>
<dbReference type="Proteomes" id="UP000778970">
    <property type="component" value="Unassembled WGS sequence"/>
</dbReference>
<keyword evidence="4 7" id="KW-0067">ATP-binding</keyword>
<dbReference type="AlphaFoldDB" id="A0A934V1T1"/>
<dbReference type="GO" id="GO:0015807">
    <property type="term" value="P:L-amino acid transport"/>
    <property type="evidence" value="ECO:0007669"/>
    <property type="project" value="TreeGrafter"/>
</dbReference>
<dbReference type="Gene3D" id="3.40.50.300">
    <property type="entry name" value="P-loop containing nucleotide triphosphate hydrolases"/>
    <property type="match status" value="1"/>
</dbReference>
<feature type="domain" description="ABC transporter" evidence="6">
    <location>
        <begin position="7"/>
        <end position="239"/>
    </location>
</feature>
<sequence>MVSMPLLKVDRVTCGYGDMQVLTDVSIEVQRGEVVSIIGPNGAGKSTVMKAVFGLLHPWSGTIEFDGVDISRHEPYQIVETGMCYVPQVANVFTELTVDENLDMGAFVRADSEVGQRKEQIFELFPRLYERRRQKAGKMSGGERQMVAMGSALMLDPKLILLDEPSAGLAPKMVDHIFERIVHINQTFNIAVMMVEQNAKQSLQMAHRGYVMASGENRVEGTGEELLNDPDVARLYLGG</sequence>
<protein>
    <submittedName>
        <fullName evidence="7">ABC transporter ATP-binding protein</fullName>
    </submittedName>
</protein>
<evidence type="ECO:0000313" key="7">
    <source>
        <dbReference type="EMBL" id="MBK1698815.1"/>
    </source>
</evidence>
<dbReference type="InterPro" id="IPR052156">
    <property type="entry name" value="BCAA_Transport_ATP-bd_LivF"/>
</dbReference>
<reference evidence="7" key="1">
    <citation type="submission" date="2017-08" db="EMBL/GenBank/DDBJ databases">
        <authorList>
            <person name="Imhoff J.F."/>
            <person name="Rahn T."/>
            <person name="Kuenzel S."/>
            <person name="Neulinger S.C."/>
        </authorList>
    </citation>
    <scope>NUCLEOTIDE SEQUENCE</scope>
    <source>
        <strain evidence="7">DSM 9154</strain>
    </source>
</reference>
<keyword evidence="8" id="KW-1185">Reference proteome</keyword>
<dbReference type="GO" id="GO:0005524">
    <property type="term" value="F:ATP binding"/>
    <property type="evidence" value="ECO:0007669"/>
    <property type="project" value="UniProtKB-KW"/>
</dbReference>
<evidence type="ECO:0000313" key="8">
    <source>
        <dbReference type="Proteomes" id="UP000778970"/>
    </source>
</evidence>
<gene>
    <name evidence="7" type="ORF">CKO21_16335</name>
</gene>
<dbReference type="GO" id="GO:0015658">
    <property type="term" value="F:branched-chain amino acid transmembrane transporter activity"/>
    <property type="evidence" value="ECO:0007669"/>
    <property type="project" value="TreeGrafter"/>
</dbReference>
<dbReference type="SMART" id="SM00382">
    <property type="entry name" value="AAA"/>
    <property type="match status" value="1"/>
</dbReference>
<organism evidence="7 8">
    <name type="scientific">Rhodovibrio salinarum</name>
    <dbReference type="NCBI Taxonomy" id="1087"/>
    <lineage>
        <taxon>Bacteria</taxon>
        <taxon>Pseudomonadati</taxon>
        <taxon>Pseudomonadota</taxon>
        <taxon>Alphaproteobacteria</taxon>
        <taxon>Rhodospirillales</taxon>
        <taxon>Rhodovibrionaceae</taxon>
        <taxon>Rhodovibrio</taxon>
    </lineage>
</organism>
<dbReference type="GO" id="GO:0016887">
    <property type="term" value="F:ATP hydrolysis activity"/>
    <property type="evidence" value="ECO:0007669"/>
    <property type="project" value="InterPro"/>
</dbReference>
<dbReference type="InterPro" id="IPR003439">
    <property type="entry name" value="ABC_transporter-like_ATP-bd"/>
</dbReference>
<keyword evidence="2" id="KW-0813">Transport</keyword>
<dbReference type="PROSITE" id="PS50893">
    <property type="entry name" value="ABC_TRANSPORTER_2"/>
    <property type="match status" value="1"/>
</dbReference>
<evidence type="ECO:0000259" key="6">
    <source>
        <dbReference type="PROSITE" id="PS50893"/>
    </source>
</evidence>
<comment type="similarity">
    <text evidence="1">Belongs to the ABC transporter superfamily.</text>
</comment>
<dbReference type="SUPFAM" id="SSF52540">
    <property type="entry name" value="P-loop containing nucleoside triphosphate hydrolases"/>
    <property type="match status" value="1"/>
</dbReference>
<evidence type="ECO:0000256" key="2">
    <source>
        <dbReference type="ARBA" id="ARBA00022448"/>
    </source>
</evidence>
<evidence type="ECO:0000256" key="4">
    <source>
        <dbReference type="ARBA" id="ARBA00022840"/>
    </source>
</evidence>
<name>A0A934V1T1_9PROT</name>
<evidence type="ECO:0000256" key="1">
    <source>
        <dbReference type="ARBA" id="ARBA00005417"/>
    </source>
</evidence>
<dbReference type="PANTHER" id="PTHR43820:SF4">
    <property type="entry name" value="HIGH-AFFINITY BRANCHED-CHAIN AMINO ACID TRANSPORT ATP-BINDING PROTEIN LIVF"/>
    <property type="match status" value="1"/>
</dbReference>